<accession>A0A165GK63</accession>
<reference evidence="2 3" key="1">
    <citation type="journal article" date="2016" name="Mol. Biol. Evol.">
        <title>Comparative Genomics of Early-Diverging Mushroom-Forming Fungi Provides Insights into the Origins of Lignocellulose Decay Capabilities.</title>
        <authorList>
            <person name="Nagy L.G."/>
            <person name="Riley R."/>
            <person name="Tritt A."/>
            <person name="Adam C."/>
            <person name="Daum C."/>
            <person name="Floudas D."/>
            <person name="Sun H."/>
            <person name="Yadav J.S."/>
            <person name="Pangilinan J."/>
            <person name="Larsson K.H."/>
            <person name="Matsuura K."/>
            <person name="Barry K."/>
            <person name="Labutti K."/>
            <person name="Kuo R."/>
            <person name="Ohm R.A."/>
            <person name="Bhattacharya S.S."/>
            <person name="Shirouzu T."/>
            <person name="Yoshinaga Y."/>
            <person name="Martin F.M."/>
            <person name="Grigoriev I.V."/>
            <person name="Hibbett D.S."/>
        </authorList>
    </citation>
    <scope>NUCLEOTIDE SEQUENCE [LARGE SCALE GENOMIC DNA]</scope>
    <source>
        <strain evidence="2 3">93-53</strain>
    </source>
</reference>
<dbReference type="InParanoid" id="A0A165GK63"/>
<feature type="non-terminal residue" evidence="2">
    <location>
        <position position="117"/>
    </location>
</feature>
<feature type="region of interest" description="Disordered" evidence="1">
    <location>
        <begin position="1"/>
        <end position="20"/>
    </location>
</feature>
<dbReference type="RefSeq" id="XP_040768205.1">
    <property type="nucleotide sequence ID" value="XM_040908085.1"/>
</dbReference>
<dbReference type="Proteomes" id="UP000076871">
    <property type="component" value="Unassembled WGS sequence"/>
</dbReference>
<organism evidence="2 3">
    <name type="scientific">Laetiporus sulphureus 93-53</name>
    <dbReference type="NCBI Taxonomy" id="1314785"/>
    <lineage>
        <taxon>Eukaryota</taxon>
        <taxon>Fungi</taxon>
        <taxon>Dikarya</taxon>
        <taxon>Basidiomycota</taxon>
        <taxon>Agaricomycotina</taxon>
        <taxon>Agaricomycetes</taxon>
        <taxon>Polyporales</taxon>
        <taxon>Laetiporus</taxon>
    </lineage>
</organism>
<gene>
    <name evidence="2" type="ORF">LAESUDRAFT_721832</name>
</gene>
<dbReference type="AlphaFoldDB" id="A0A165GK63"/>
<name>A0A165GK63_9APHY</name>
<proteinExistence type="predicted"/>
<keyword evidence="3" id="KW-1185">Reference proteome</keyword>
<protein>
    <submittedName>
        <fullName evidence="2">Uncharacterized protein</fullName>
    </submittedName>
</protein>
<sequence>MPIAATNQPRTRRKRRNPRMSLGFAMPLEWLTDYSKEHNLVRRSDAAALDDIRQKFGKGFLFVHWVKHDCPWGCLLFLAVATNTRPDYLAMATPERIAALKAVLGRDDEPEWKHCYV</sequence>
<dbReference type="GeneID" id="63825114"/>
<evidence type="ECO:0000256" key="1">
    <source>
        <dbReference type="SAM" id="MobiDB-lite"/>
    </source>
</evidence>
<dbReference type="EMBL" id="KV427609">
    <property type="protein sequence ID" value="KZT10465.1"/>
    <property type="molecule type" value="Genomic_DNA"/>
</dbReference>
<evidence type="ECO:0000313" key="3">
    <source>
        <dbReference type="Proteomes" id="UP000076871"/>
    </source>
</evidence>
<evidence type="ECO:0000313" key="2">
    <source>
        <dbReference type="EMBL" id="KZT10465.1"/>
    </source>
</evidence>